<keyword evidence="4" id="KW-1185">Reference proteome</keyword>
<dbReference type="SUPFAM" id="SSF52402">
    <property type="entry name" value="Adenine nucleotide alpha hydrolases-like"/>
    <property type="match status" value="1"/>
</dbReference>
<feature type="compositionally biased region" description="Low complexity" evidence="1">
    <location>
        <begin position="153"/>
        <end position="163"/>
    </location>
</feature>
<accession>A0ABD5VIV9</accession>
<protein>
    <submittedName>
        <fullName evidence="3">Universal stress protein</fullName>
    </submittedName>
</protein>
<comment type="caution">
    <text evidence="3">The sequence shown here is derived from an EMBL/GenBank/DDBJ whole genome shotgun (WGS) entry which is preliminary data.</text>
</comment>
<gene>
    <name evidence="3" type="ORF">ACFQGB_21545</name>
</gene>
<feature type="compositionally biased region" description="Acidic residues" evidence="1">
    <location>
        <begin position="139"/>
        <end position="152"/>
    </location>
</feature>
<proteinExistence type="predicted"/>
<sequence length="172" mass="18329">MRDLLAYPLVPVASEADAEATLHALLPRLDAGATIVVCHVIEKSGGGVDKASVEQREDRAREIFDHVEAHCRAADVSVETRIDYGTDVADTVFAAAADIDASSVVFTPREGSRWLQFLTGDTTHDLVTENDRPVVVLPDEADDDGSDVDATDATDTTDATDATDTTDAEGEQ</sequence>
<evidence type="ECO:0000313" key="4">
    <source>
        <dbReference type="Proteomes" id="UP001596395"/>
    </source>
</evidence>
<dbReference type="AlphaFoldDB" id="A0ABD5VIV9"/>
<name>A0ABD5VIV9_9EURY</name>
<organism evidence="3 4">
    <name type="scientific">Halorubellus litoreus</name>
    <dbReference type="NCBI Taxonomy" id="755308"/>
    <lineage>
        <taxon>Archaea</taxon>
        <taxon>Methanobacteriati</taxon>
        <taxon>Methanobacteriota</taxon>
        <taxon>Stenosarchaea group</taxon>
        <taxon>Halobacteria</taxon>
        <taxon>Halobacteriales</taxon>
        <taxon>Halorubellaceae</taxon>
        <taxon>Halorubellus</taxon>
    </lineage>
</organism>
<reference evidence="3 4" key="1">
    <citation type="journal article" date="2019" name="Int. J. Syst. Evol. Microbiol.">
        <title>The Global Catalogue of Microorganisms (GCM) 10K type strain sequencing project: providing services to taxonomists for standard genome sequencing and annotation.</title>
        <authorList>
            <consortium name="The Broad Institute Genomics Platform"/>
            <consortium name="The Broad Institute Genome Sequencing Center for Infectious Disease"/>
            <person name="Wu L."/>
            <person name="Ma J."/>
        </authorList>
    </citation>
    <scope>NUCLEOTIDE SEQUENCE [LARGE SCALE GENOMIC DNA]</scope>
    <source>
        <strain evidence="3 4">GX26</strain>
    </source>
</reference>
<dbReference type="Gene3D" id="3.40.50.12370">
    <property type="match status" value="1"/>
</dbReference>
<dbReference type="EMBL" id="JBHSXN010000006">
    <property type="protein sequence ID" value="MFC6955454.1"/>
    <property type="molecule type" value="Genomic_DNA"/>
</dbReference>
<feature type="domain" description="UspA" evidence="2">
    <location>
        <begin position="9"/>
        <end position="138"/>
    </location>
</feature>
<dbReference type="RefSeq" id="WP_336352381.1">
    <property type="nucleotide sequence ID" value="NZ_JAZAQL010000006.1"/>
</dbReference>
<feature type="region of interest" description="Disordered" evidence="1">
    <location>
        <begin position="135"/>
        <end position="172"/>
    </location>
</feature>
<dbReference type="Proteomes" id="UP001596395">
    <property type="component" value="Unassembled WGS sequence"/>
</dbReference>
<dbReference type="InterPro" id="IPR006016">
    <property type="entry name" value="UspA"/>
</dbReference>
<evidence type="ECO:0000256" key="1">
    <source>
        <dbReference type="SAM" id="MobiDB-lite"/>
    </source>
</evidence>
<evidence type="ECO:0000313" key="3">
    <source>
        <dbReference type="EMBL" id="MFC6955454.1"/>
    </source>
</evidence>
<evidence type="ECO:0000259" key="2">
    <source>
        <dbReference type="Pfam" id="PF00582"/>
    </source>
</evidence>
<dbReference type="Pfam" id="PF00582">
    <property type="entry name" value="Usp"/>
    <property type="match status" value="1"/>
</dbReference>